<dbReference type="InterPro" id="IPR010982">
    <property type="entry name" value="Lambda_DNA-bd_dom_sf"/>
</dbReference>
<name>A0A1H9T4Q9_9PSEU</name>
<dbReference type="GO" id="GO:0003677">
    <property type="term" value="F:DNA binding"/>
    <property type="evidence" value="ECO:0007669"/>
    <property type="project" value="InterPro"/>
</dbReference>
<dbReference type="EMBL" id="FOGI01000006">
    <property type="protein sequence ID" value="SER92235.1"/>
    <property type="molecule type" value="Genomic_DNA"/>
</dbReference>
<sequence length="154" mass="17396">MPTTQQAHNWSEVASTIQHRMTTLGLSERQLAARSRVSLTTVKELARNTAQRHRHHLTLSRLSRTLGLDLDHLRELADQPAFVPEPELQAELDHADLTPRLRTLILDMLAGTRTELREVRAEHNKLKRAVQTQLGHVETLIANSRTLSANTPAQ</sequence>
<reference evidence="2" key="1">
    <citation type="submission" date="2016-10" db="EMBL/GenBank/DDBJ databases">
        <authorList>
            <person name="Varghese N."/>
            <person name="Submissions S."/>
        </authorList>
    </citation>
    <scope>NUCLEOTIDE SEQUENCE [LARGE SCALE GENOMIC DNA]</scope>
    <source>
        <strain evidence="2">DSM 44260</strain>
    </source>
</reference>
<accession>A0A1H9T4Q9</accession>
<organism evidence="1 2">
    <name type="scientific">Actinokineospora terrae</name>
    <dbReference type="NCBI Taxonomy" id="155974"/>
    <lineage>
        <taxon>Bacteria</taxon>
        <taxon>Bacillati</taxon>
        <taxon>Actinomycetota</taxon>
        <taxon>Actinomycetes</taxon>
        <taxon>Pseudonocardiales</taxon>
        <taxon>Pseudonocardiaceae</taxon>
        <taxon>Actinokineospora</taxon>
    </lineage>
</organism>
<gene>
    <name evidence="1" type="ORF">SAMN04487818_10676</name>
</gene>
<dbReference type="AlphaFoldDB" id="A0A1H9T4Q9"/>
<dbReference type="SUPFAM" id="SSF47413">
    <property type="entry name" value="lambda repressor-like DNA-binding domains"/>
    <property type="match status" value="1"/>
</dbReference>
<evidence type="ECO:0008006" key="3">
    <source>
        <dbReference type="Google" id="ProtNLM"/>
    </source>
</evidence>
<keyword evidence="2" id="KW-1185">Reference proteome</keyword>
<evidence type="ECO:0000313" key="2">
    <source>
        <dbReference type="Proteomes" id="UP000199051"/>
    </source>
</evidence>
<protein>
    <recommendedName>
        <fullName evidence="3">Cro/C1-type HTH DNA-binding domain-containing protein</fullName>
    </recommendedName>
</protein>
<evidence type="ECO:0000313" key="1">
    <source>
        <dbReference type="EMBL" id="SER92235.1"/>
    </source>
</evidence>
<dbReference type="Gene3D" id="1.10.260.40">
    <property type="entry name" value="lambda repressor-like DNA-binding domains"/>
    <property type="match status" value="1"/>
</dbReference>
<dbReference type="STRING" id="155974.SAMN04487818_10676"/>
<dbReference type="Proteomes" id="UP000199051">
    <property type="component" value="Unassembled WGS sequence"/>
</dbReference>
<proteinExistence type="predicted"/>